<reference evidence="7" key="1">
    <citation type="submission" date="2017-09" db="EMBL/GenBank/DDBJ databases">
        <title>Depth-based differentiation of microbial function through sediment-hosted aquifers and enrichment of novel symbionts in the deep terrestrial subsurface.</title>
        <authorList>
            <person name="Probst A.J."/>
            <person name="Ladd B."/>
            <person name="Jarett J.K."/>
            <person name="Geller-Mcgrath D.E."/>
            <person name="Sieber C.M.K."/>
            <person name="Emerson J.B."/>
            <person name="Anantharaman K."/>
            <person name="Thomas B.C."/>
            <person name="Malmstrom R."/>
            <person name="Stieglmeier M."/>
            <person name="Klingl A."/>
            <person name="Woyke T."/>
            <person name="Ryan C.M."/>
            <person name="Banfield J.F."/>
        </authorList>
    </citation>
    <scope>NUCLEOTIDE SEQUENCE [LARGE SCALE GENOMIC DNA]</scope>
</reference>
<dbReference type="EMBL" id="PFBO01000070">
    <property type="protein sequence ID" value="PIT90455.1"/>
    <property type="molecule type" value="Genomic_DNA"/>
</dbReference>
<dbReference type="PANTHER" id="PTHR13479:SF40">
    <property type="entry name" value="SMALL RIBOSOMAL SUBUNIT PROTEIN BS18M"/>
    <property type="match status" value="1"/>
</dbReference>
<sequence length="77" mass="9153">MNNKAKNALAKEKYCYFCINGLREIDYKNWQQLQRFTSSYGKIVPRRRSGVCLKHQRKLSQAIKRARFLALLPFTSR</sequence>
<comment type="subunit">
    <text evidence="4">Part of the 30S ribosomal subunit. Forms a tight heterodimer with protein bS6.</text>
</comment>
<organism evidence="6 7">
    <name type="scientific">Candidatus Komeilibacteria bacterium CG10_big_fil_rev_8_21_14_0_10_41_13</name>
    <dbReference type="NCBI Taxonomy" id="1974476"/>
    <lineage>
        <taxon>Bacteria</taxon>
        <taxon>Candidatus Komeiliibacteriota</taxon>
    </lineage>
</organism>
<evidence type="ECO:0000313" key="6">
    <source>
        <dbReference type="EMBL" id="PIT90455.1"/>
    </source>
</evidence>
<dbReference type="PRINTS" id="PR00974">
    <property type="entry name" value="RIBOSOMALS18"/>
</dbReference>
<dbReference type="HAMAP" id="MF_00270">
    <property type="entry name" value="Ribosomal_bS18"/>
    <property type="match status" value="1"/>
</dbReference>
<evidence type="ECO:0000256" key="1">
    <source>
        <dbReference type="ARBA" id="ARBA00005589"/>
    </source>
</evidence>
<keyword evidence="2 4" id="KW-0689">Ribosomal protein</keyword>
<evidence type="ECO:0000313" key="7">
    <source>
        <dbReference type="Proteomes" id="UP000230543"/>
    </source>
</evidence>
<dbReference type="InterPro" id="IPR036870">
    <property type="entry name" value="Ribosomal_bS18_sf"/>
</dbReference>
<comment type="similarity">
    <text evidence="1 4 5">Belongs to the bacterial ribosomal protein bS18 family.</text>
</comment>
<accession>A0A2M6WCI8</accession>
<evidence type="ECO:0000256" key="2">
    <source>
        <dbReference type="ARBA" id="ARBA00022980"/>
    </source>
</evidence>
<dbReference type="Pfam" id="PF01084">
    <property type="entry name" value="Ribosomal_S18"/>
    <property type="match status" value="1"/>
</dbReference>
<dbReference type="GO" id="GO:0003735">
    <property type="term" value="F:structural constituent of ribosome"/>
    <property type="evidence" value="ECO:0007669"/>
    <property type="project" value="InterPro"/>
</dbReference>
<keyword evidence="3 4" id="KW-0687">Ribonucleoprotein</keyword>
<dbReference type="GO" id="GO:0070181">
    <property type="term" value="F:small ribosomal subunit rRNA binding"/>
    <property type="evidence" value="ECO:0007669"/>
    <property type="project" value="TreeGrafter"/>
</dbReference>
<evidence type="ECO:0000256" key="4">
    <source>
        <dbReference type="HAMAP-Rule" id="MF_00270"/>
    </source>
</evidence>
<dbReference type="SUPFAM" id="SSF46911">
    <property type="entry name" value="Ribosomal protein S18"/>
    <property type="match status" value="1"/>
</dbReference>
<gene>
    <name evidence="4 6" type="primary">rpsR</name>
    <name evidence="6" type="ORF">COU22_02085</name>
</gene>
<dbReference type="InterPro" id="IPR001648">
    <property type="entry name" value="Ribosomal_bS18"/>
</dbReference>
<dbReference type="NCBIfam" id="TIGR00165">
    <property type="entry name" value="S18"/>
    <property type="match status" value="1"/>
</dbReference>
<keyword evidence="4" id="KW-0699">rRNA-binding</keyword>
<dbReference type="GO" id="GO:0006412">
    <property type="term" value="P:translation"/>
    <property type="evidence" value="ECO:0007669"/>
    <property type="project" value="UniProtKB-UniRule"/>
</dbReference>
<protein>
    <recommendedName>
        <fullName evidence="4">Small ribosomal subunit protein bS18</fullName>
    </recommendedName>
</protein>
<dbReference type="PANTHER" id="PTHR13479">
    <property type="entry name" value="30S RIBOSOMAL PROTEIN S18"/>
    <property type="match status" value="1"/>
</dbReference>
<proteinExistence type="inferred from homology"/>
<dbReference type="AlphaFoldDB" id="A0A2M6WCI8"/>
<keyword evidence="4" id="KW-0694">RNA-binding</keyword>
<dbReference type="Proteomes" id="UP000230543">
    <property type="component" value="Unassembled WGS sequence"/>
</dbReference>
<comment type="function">
    <text evidence="4">Binds as a heterodimer with protein bS6 to the central domain of the 16S rRNA, where it helps stabilize the platform of the 30S subunit.</text>
</comment>
<evidence type="ECO:0000256" key="5">
    <source>
        <dbReference type="RuleBase" id="RU003910"/>
    </source>
</evidence>
<evidence type="ECO:0000256" key="3">
    <source>
        <dbReference type="ARBA" id="ARBA00023274"/>
    </source>
</evidence>
<name>A0A2M6WCI8_9BACT</name>
<dbReference type="GO" id="GO:0022627">
    <property type="term" value="C:cytosolic small ribosomal subunit"/>
    <property type="evidence" value="ECO:0007669"/>
    <property type="project" value="TreeGrafter"/>
</dbReference>
<comment type="caution">
    <text evidence="6">The sequence shown here is derived from an EMBL/GenBank/DDBJ whole genome shotgun (WGS) entry which is preliminary data.</text>
</comment>
<dbReference type="Gene3D" id="4.10.640.10">
    <property type="entry name" value="Ribosomal protein S18"/>
    <property type="match status" value="1"/>
</dbReference>